<comment type="caution">
    <text evidence="1">The sequence shown here is derived from an EMBL/GenBank/DDBJ whole genome shotgun (WGS) entry which is preliminary data.</text>
</comment>
<name>A0A0A3ASC6_9PAST</name>
<dbReference type="Proteomes" id="UP000030380">
    <property type="component" value="Unassembled WGS sequence"/>
</dbReference>
<dbReference type="AlphaFoldDB" id="A0A0A3ASC6"/>
<reference evidence="1 2" key="1">
    <citation type="submission" date="2014-11" db="EMBL/GenBank/DDBJ databases">
        <title>Draft genome sequence of Chelonobacter oris 1662T, associated with respiratory disease in Hermann's Tortoises.</title>
        <authorList>
            <person name="Kudirkiene E."/>
            <person name="Hansen M.J."/>
            <person name="Bojesen A.M."/>
        </authorList>
    </citation>
    <scope>NUCLEOTIDE SEQUENCE [LARGE SCALE GENOMIC DNA]</scope>
    <source>
        <strain evidence="1 2">1662</strain>
    </source>
</reference>
<sequence length="107" mass="12155">MSNEAQKVLSNLRVYKTHVLKYPISTPSGENITEISIRRMTLADREQIENQNFDYEKQGVKAAKFVLLRLSNLVAEDLEQLDNEDFIVLEGFAVELIKGGKLEKSPS</sequence>
<dbReference type="OrthoDB" id="5687544at2"/>
<evidence type="ECO:0000313" key="2">
    <source>
        <dbReference type="Proteomes" id="UP000030380"/>
    </source>
</evidence>
<proteinExistence type="predicted"/>
<dbReference type="InterPro" id="IPR019289">
    <property type="entry name" value="Phage_tail_E/E"/>
</dbReference>
<evidence type="ECO:0000313" key="1">
    <source>
        <dbReference type="EMBL" id="KGQ69995.1"/>
    </source>
</evidence>
<evidence type="ECO:0008006" key="3">
    <source>
        <dbReference type="Google" id="ProtNLM"/>
    </source>
</evidence>
<organism evidence="1 2">
    <name type="scientific">Chelonobacter oris</name>
    <dbReference type="NCBI Taxonomy" id="505317"/>
    <lineage>
        <taxon>Bacteria</taxon>
        <taxon>Pseudomonadati</taxon>
        <taxon>Pseudomonadota</taxon>
        <taxon>Gammaproteobacteria</taxon>
        <taxon>Pasteurellales</taxon>
        <taxon>Pasteurellaceae</taxon>
        <taxon>Chelonobacter</taxon>
    </lineage>
</organism>
<dbReference type="RefSeq" id="WP_034616029.1">
    <property type="nucleotide sequence ID" value="NZ_JSUM01000013.1"/>
</dbReference>
<keyword evidence="2" id="KW-1185">Reference proteome</keyword>
<gene>
    <name evidence="1" type="ORF">OA57_07915</name>
</gene>
<dbReference type="Pfam" id="PF10109">
    <property type="entry name" value="Phage_TAC_7"/>
    <property type="match status" value="1"/>
</dbReference>
<accession>A0A0A3ASC6</accession>
<dbReference type="EMBL" id="JSUM01000013">
    <property type="protein sequence ID" value="KGQ69995.1"/>
    <property type="molecule type" value="Genomic_DNA"/>
</dbReference>
<protein>
    <recommendedName>
        <fullName evidence="3">Phage tail protein</fullName>
    </recommendedName>
</protein>